<keyword evidence="2" id="KW-1185">Reference proteome</keyword>
<dbReference type="OrthoDB" id="10560931at2759"/>
<dbReference type="EMBL" id="CAMKVN010006245">
    <property type="protein sequence ID" value="CAI2190073.1"/>
    <property type="molecule type" value="Genomic_DNA"/>
</dbReference>
<feature type="non-terminal residue" evidence="1">
    <location>
        <position position="1"/>
    </location>
</feature>
<protein>
    <submittedName>
        <fullName evidence="1">5849_t:CDS:1</fullName>
    </submittedName>
</protein>
<proteinExistence type="predicted"/>
<gene>
    <name evidence="1" type="ORF">FWILDA_LOCUS14394</name>
</gene>
<evidence type="ECO:0000313" key="2">
    <source>
        <dbReference type="Proteomes" id="UP001153678"/>
    </source>
</evidence>
<organism evidence="1 2">
    <name type="scientific">Funneliformis geosporum</name>
    <dbReference type="NCBI Taxonomy" id="1117311"/>
    <lineage>
        <taxon>Eukaryota</taxon>
        <taxon>Fungi</taxon>
        <taxon>Fungi incertae sedis</taxon>
        <taxon>Mucoromycota</taxon>
        <taxon>Glomeromycotina</taxon>
        <taxon>Glomeromycetes</taxon>
        <taxon>Glomerales</taxon>
        <taxon>Glomeraceae</taxon>
        <taxon>Funneliformis</taxon>
    </lineage>
</organism>
<sequence>SIDTDTKDFIIIPHLTPFTYAIIINKTAKEFLTNTIIKTINEKFASDDAFKGINIRHVNLT</sequence>
<dbReference type="Proteomes" id="UP001153678">
    <property type="component" value="Unassembled WGS sequence"/>
</dbReference>
<dbReference type="AlphaFoldDB" id="A0A9W4T273"/>
<reference evidence="1" key="1">
    <citation type="submission" date="2022-08" db="EMBL/GenBank/DDBJ databases">
        <authorList>
            <person name="Kallberg Y."/>
            <person name="Tangrot J."/>
            <person name="Rosling A."/>
        </authorList>
    </citation>
    <scope>NUCLEOTIDE SEQUENCE</scope>
    <source>
        <strain evidence="1">Wild A</strain>
    </source>
</reference>
<comment type="caution">
    <text evidence="1">The sequence shown here is derived from an EMBL/GenBank/DDBJ whole genome shotgun (WGS) entry which is preliminary data.</text>
</comment>
<accession>A0A9W4T273</accession>
<name>A0A9W4T273_9GLOM</name>
<evidence type="ECO:0000313" key="1">
    <source>
        <dbReference type="EMBL" id="CAI2190073.1"/>
    </source>
</evidence>